<dbReference type="Proteomes" id="UP000295500">
    <property type="component" value="Unassembled WGS sequence"/>
</dbReference>
<name>A0A4V3CQU4_9FIRM</name>
<keyword evidence="6" id="KW-1185">Reference proteome</keyword>
<dbReference type="AlphaFoldDB" id="A0A4V3CQU4"/>
<evidence type="ECO:0000256" key="4">
    <source>
        <dbReference type="SAM" id="Phobius"/>
    </source>
</evidence>
<proteinExistence type="predicted"/>
<feature type="transmembrane region" description="Helical" evidence="4">
    <location>
        <begin position="12"/>
        <end position="31"/>
    </location>
</feature>
<sequence length="73" mass="8073">MEETVEKKKKVKLVPMIFLMYMFISGGSFGLEDMIGGAGPGISLIILIVLPIIWAYPYGLVCTELGAKYPEFN</sequence>
<dbReference type="GO" id="GO:0022857">
    <property type="term" value="F:transmembrane transporter activity"/>
    <property type="evidence" value="ECO:0007669"/>
    <property type="project" value="InterPro"/>
</dbReference>
<keyword evidence="2" id="KW-0813">Transport</keyword>
<dbReference type="RefSeq" id="WP_133529146.1">
    <property type="nucleotide sequence ID" value="NZ_SNXO01000042.1"/>
</dbReference>
<keyword evidence="4" id="KW-1133">Transmembrane helix</keyword>
<evidence type="ECO:0000313" key="5">
    <source>
        <dbReference type="EMBL" id="TDP49851.1"/>
    </source>
</evidence>
<protein>
    <recommendedName>
        <fullName evidence="7">Amino acid permease-like protein</fullName>
    </recommendedName>
</protein>
<dbReference type="EMBL" id="SNXO01000042">
    <property type="protein sequence ID" value="TDP49851.1"/>
    <property type="molecule type" value="Genomic_DNA"/>
</dbReference>
<dbReference type="GO" id="GO:0005886">
    <property type="term" value="C:plasma membrane"/>
    <property type="evidence" value="ECO:0007669"/>
    <property type="project" value="UniProtKB-SubCell"/>
</dbReference>
<evidence type="ECO:0000256" key="1">
    <source>
        <dbReference type="ARBA" id="ARBA00004651"/>
    </source>
</evidence>
<feature type="transmembrane region" description="Helical" evidence="4">
    <location>
        <begin position="37"/>
        <end position="56"/>
    </location>
</feature>
<organism evidence="5 6">
    <name type="scientific">Aminicella lysinilytica</name>
    <dbReference type="NCBI Taxonomy" id="433323"/>
    <lineage>
        <taxon>Bacteria</taxon>
        <taxon>Bacillati</taxon>
        <taxon>Bacillota</taxon>
        <taxon>Clostridia</taxon>
        <taxon>Peptostreptococcales</taxon>
        <taxon>Anaerovoracaceae</taxon>
        <taxon>Aminicella</taxon>
    </lineage>
</organism>
<dbReference type="PANTHER" id="PTHR45826">
    <property type="entry name" value="POLYAMINE TRANSPORTER PUT1"/>
    <property type="match status" value="1"/>
</dbReference>
<keyword evidence="4" id="KW-0812">Transmembrane</keyword>
<dbReference type="PANTHER" id="PTHR45826:SF2">
    <property type="entry name" value="AMINO ACID TRANSPORTER"/>
    <property type="match status" value="1"/>
</dbReference>
<keyword evidence="3" id="KW-1003">Cell membrane</keyword>
<gene>
    <name evidence="5" type="ORF">EV211_1421</name>
</gene>
<reference evidence="5 6" key="1">
    <citation type="submission" date="2019-03" db="EMBL/GenBank/DDBJ databases">
        <title>Genomic Encyclopedia of Type Strains, Phase IV (KMG-IV): sequencing the most valuable type-strain genomes for metagenomic binning, comparative biology and taxonomic classification.</title>
        <authorList>
            <person name="Goeker M."/>
        </authorList>
    </citation>
    <scope>NUCLEOTIDE SEQUENCE [LARGE SCALE GENOMIC DNA]</scope>
    <source>
        <strain evidence="5 6">DSM 28287</strain>
    </source>
</reference>
<accession>A0A4V3CQU4</accession>
<comment type="subcellular location">
    <subcellularLocation>
        <location evidence="1">Cell membrane</location>
        <topology evidence="1">Multi-pass membrane protein</topology>
    </subcellularLocation>
</comment>
<evidence type="ECO:0000256" key="2">
    <source>
        <dbReference type="ARBA" id="ARBA00022448"/>
    </source>
</evidence>
<dbReference type="InterPro" id="IPR044566">
    <property type="entry name" value="RMV1-like"/>
</dbReference>
<evidence type="ECO:0000313" key="6">
    <source>
        <dbReference type="Proteomes" id="UP000295500"/>
    </source>
</evidence>
<evidence type="ECO:0008006" key="7">
    <source>
        <dbReference type="Google" id="ProtNLM"/>
    </source>
</evidence>
<keyword evidence="4" id="KW-0472">Membrane</keyword>
<evidence type="ECO:0000256" key="3">
    <source>
        <dbReference type="ARBA" id="ARBA00022475"/>
    </source>
</evidence>
<comment type="caution">
    <text evidence="5">The sequence shown here is derived from an EMBL/GenBank/DDBJ whole genome shotgun (WGS) entry which is preliminary data.</text>
</comment>